<evidence type="ECO:0000256" key="1">
    <source>
        <dbReference type="ARBA" id="ARBA00022481"/>
    </source>
</evidence>
<evidence type="ECO:0000313" key="7">
    <source>
        <dbReference type="EMBL" id="KAF1041544.1"/>
    </source>
</evidence>
<dbReference type="AlphaFoldDB" id="A0A7V8FUM2"/>
<comment type="similarity">
    <text evidence="2">Belongs to the methyl-accepting chemotaxis (MCP) protein family.</text>
</comment>
<dbReference type="GO" id="GO:0007165">
    <property type="term" value="P:signal transduction"/>
    <property type="evidence" value="ECO:0007669"/>
    <property type="project" value="UniProtKB-KW"/>
</dbReference>
<dbReference type="FunFam" id="1.10.287.950:FF:000002">
    <property type="entry name" value="Methyl-accepting chemotaxis protein"/>
    <property type="match status" value="1"/>
</dbReference>
<dbReference type="Gene3D" id="1.10.287.950">
    <property type="entry name" value="Methyl-accepting chemotaxis protein"/>
    <property type="match status" value="1"/>
</dbReference>
<dbReference type="PROSITE" id="PS50111">
    <property type="entry name" value="CHEMOTAXIS_TRANSDUC_2"/>
    <property type="match status" value="1"/>
</dbReference>
<organism evidence="7 8">
    <name type="scientific">Herbaspirillum frisingense</name>
    <dbReference type="NCBI Taxonomy" id="92645"/>
    <lineage>
        <taxon>Bacteria</taxon>
        <taxon>Pseudomonadati</taxon>
        <taxon>Pseudomonadota</taxon>
        <taxon>Betaproteobacteria</taxon>
        <taxon>Burkholderiales</taxon>
        <taxon>Oxalobacteraceae</taxon>
        <taxon>Herbaspirillum</taxon>
    </lineage>
</organism>
<dbReference type="InterPro" id="IPR047347">
    <property type="entry name" value="YvaQ-like_sensor"/>
</dbReference>
<dbReference type="PANTHER" id="PTHR43531">
    <property type="entry name" value="PROTEIN ICFG"/>
    <property type="match status" value="1"/>
</dbReference>
<keyword evidence="1" id="KW-0488">Methylation</keyword>
<dbReference type="CDD" id="cd11386">
    <property type="entry name" value="MCP_signal"/>
    <property type="match status" value="1"/>
</dbReference>
<feature type="domain" description="Methyl-accepting transducer" evidence="5">
    <location>
        <begin position="273"/>
        <end position="502"/>
    </location>
</feature>
<feature type="domain" description="HAMP" evidence="6">
    <location>
        <begin position="216"/>
        <end position="268"/>
    </location>
</feature>
<dbReference type="Pfam" id="PF00015">
    <property type="entry name" value="MCPsignal"/>
    <property type="match status" value="1"/>
</dbReference>
<dbReference type="SMART" id="SM00283">
    <property type="entry name" value="MA"/>
    <property type="match status" value="1"/>
</dbReference>
<proteinExistence type="inferred from homology"/>
<evidence type="ECO:0000256" key="4">
    <source>
        <dbReference type="SAM" id="Phobius"/>
    </source>
</evidence>
<dbReference type="CDD" id="cd06225">
    <property type="entry name" value="HAMP"/>
    <property type="match status" value="1"/>
</dbReference>
<dbReference type="InterPro" id="IPR024478">
    <property type="entry name" value="HlyB_4HB_MCP"/>
</dbReference>
<dbReference type="GO" id="GO:0006935">
    <property type="term" value="P:chemotaxis"/>
    <property type="evidence" value="ECO:0007669"/>
    <property type="project" value="InterPro"/>
</dbReference>
<dbReference type="EMBL" id="WNDX01000116">
    <property type="protein sequence ID" value="KAF1041544.1"/>
    <property type="molecule type" value="Genomic_DNA"/>
</dbReference>
<comment type="caution">
    <text evidence="7">The sequence shown here is derived from an EMBL/GenBank/DDBJ whole genome shotgun (WGS) entry which is preliminary data.</text>
</comment>
<keyword evidence="4" id="KW-0472">Membrane</keyword>
<dbReference type="PROSITE" id="PS50885">
    <property type="entry name" value="HAMP"/>
    <property type="match status" value="1"/>
</dbReference>
<sequence length="542" mass="58372">MSIIGNMKIGKRLALGFTVILGLSVLITGIGVWRLQTLAQGTQQMMDKPIAKERYISDWYRLTYAGIRRATAVAKSTDPSLSAFFKPETDESTRISTDLQKKVEALLESEEEKQLLTKITGTLRKQYLTTRDVIYKEKAKDNPDPELIRSTLEKEYLPAAKAYQEGVEALMNMQRKTLDELASRNERIANQSVVMLGTLEALVLVFGISCAWVLTVGITRPLNTAVKVSRQVAQGDLSSDITIKSKDETGQLLEALQDMNSSLRNIVSNVRIGTETINTASSEIANGNLDLSGRTEQQAGALEETASAMEELTSTVKQNADNARQANQLAASASQVAEQGGAVVSQVVETMASINDSSRKIVDIISVIDGIAFQTNILALNAAVEAARAGEQGRGFAVVASEVRSLAQRSAAAAKEIKELIDDSVEKVGAGSQLVGKAGETMDEVVASVRRVTDVMAEITAASQEQSRGIEEVNRAITQMDENTQQNAALVEQAAAAAQSLQDQAGKLTDLVSVFNLRGERALSAPASSRVIDVTPERVRLG</sequence>
<dbReference type="InterPro" id="IPR003660">
    <property type="entry name" value="HAMP_dom"/>
</dbReference>
<keyword evidence="3" id="KW-0807">Transducer</keyword>
<protein>
    <submittedName>
        <fullName evidence="7">Methyl-accepting chemotaxis protein II</fullName>
    </submittedName>
</protein>
<evidence type="ECO:0000259" key="6">
    <source>
        <dbReference type="PROSITE" id="PS50885"/>
    </source>
</evidence>
<dbReference type="Pfam" id="PF12729">
    <property type="entry name" value="4HB_MCP_1"/>
    <property type="match status" value="1"/>
</dbReference>
<feature type="transmembrane region" description="Helical" evidence="4">
    <location>
        <begin position="12"/>
        <end position="35"/>
    </location>
</feature>
<keyword evidence="4" id="KW-1133">Transmembrane helix</keyword>
<gene>
    <name evidence="7" type="primary">tar_10</name>
    <name evidence="7" type="ORF">GAK35_03233</name>
</gene>
<dbReference type="SMART" id="SM00304">
    <property type="entry name" value="HAMP"/>
    <property type="match status" value="1"/>
</dbReference>
<evidence type="ECO:0000259" key="5">
    <source>
        <dbReference type="PROSITE" id="PS50111"/>
    </source>
</evidence>
<dbReference type="Proteomes" id="UP000462435">
    <property type="component" value="Unassembled WGS sequence"/>
</dbReference>
<dbReference type="InterPro" id="IPR051310">
    <property type="entry name" value="MCP_chemotaxis"/>
</dbReference>
<evidence type="ECO:0000256" key="3">
    <source>
        <dbReference type="PROSITE-ProRule" id="PRU00284"/>
    </source>
</evidence>
<name>A0A7V8FUM2_9BURK</name>
<accession>A0A7V8FUM2</accession>
<dbReference type="InterPro" id="IPR004089">
    <property type="entry name" value="MCPsignal_dom"/>
</dbReference>
<evidence type="ECO:0000313" key="8">
    <source>
        <dbReference type="Proteomes" id="UP000462435"/>
    </source>
</evidence>
<dbReference type="GO" id="GO:0005886">
    <property type="term" value="C:plasma membrane"/>
    <property type="evidence" value="ECO:0007669"/>
    <property type="project" value="TreeGrafter"/>
</dbReference>
<dbReference type="CDD" id="cd19411">
    <property type="entry name" value="MCP2201-like_sensor"/>
    <property type="match status" value="1"/>
</dbReference>
<dbReference type="PANTHER" id="PTHR43531:SF14">
    <property type="entry name" value="METHYL-ACCEPTING CHEMOTAXIS PROTEIN I-RELATED"/>
    <property type="match status" value="1"/>
</dbReference>
<reference evidence="8" key="1">
    <citation type="journal article" date="2020" name="MBio">
        <title>Horizontal gene transfer to a defensive symbiont with a reduced genome amongst a multipartite beetle microbiome.</title>
        <authorList>
            <person name="Waterworth S.C."/>
            <person name="Florez L.V."/>
            <person name="Rees E.R."/>
            <person name="Hertweck C."/>
            <person name="Kaltenpoth M."/>
            <person name="Kwan J.C."/>
        </authorList>
    </citation>
    <scope>NUCLEOTIDE SEQUENCE [LARGE SCALE GENOMIC DNA]</scope>
</reference>
<dbReference type="InterPro" id="IPR004090">
    <property type="entry name" value="Chemotax_Me-accpt_rcpt"/>
</dbReference>
<dbReference type="PRINTS" id="PR00260">
    <property type="entry name" value="CHEMTRNSDUCR"/>
</dbReference>
<keyword evidence="4" id="KW-0812">Transmembrane</keyword>
<dbReference type="SUPFAM" id="SSF58104">
    <property type="entry name" value="Methyl-accepting chemotaxis protein (MCP) signaling domain"/>
    <property type="match status" value="1"/>
</dbReference>
<dbReference type="GO" id="GO:0004888">
    <property type="term" value="F:transmembrane signaling receptor activity"/>
    <property type="evidence" value="ECO:0007669"/>
    <property type="project" value="InterPro"/>
</dbReference>
<evidence type="ECO:0000256" key="2">
    <source>
        <dbReference type="ARBA" id="ARBA00029447"/>
    </source>
</evidence>
<dbReference type="Pfam" id="PF00672">
    <property type="entry name" value="HAMP"/>
    <property type="match status" value="1"/>
</dbReference>